<dbReference type="GO" id="GO:0005697">
    <property type="term" value="C:telomerase holoenzyme complex"/>
    <property type="evidence" value="ECO:0007669"/>
    <property type="project" value="TreeGrafter"/>
</dbReference>
<proteinExistence type="predicted"/>
<evidence type="ECO:0000256" key="1">
    <source>
        <dbReference type="SAM" id="MobiDB-lite"/>
    </source>
</evidence>
<dbReference type="VEuPathDB" id="FungiDB:BTJ68_00535"/>
<name>A0A3M6XDV5_HORWE</name>
<sequence>MVSPGSELSNEPNDPTPSKCPGEYEGVENTKHAVGPISQDQLAAEVKGIYAELVKVEARCITNDAHLASQITNAKLAREEWQALVAIHRTLLYEYYDFFVGTQHPSATDQLKALPARHCMFARMWEHAIHSFLEVLLHRREDSQEYLLAFVYLAYQMMALLLETVPSFEDTWIECLGDLARYRMAIEKDIDLYGHWAGVASWWYIKATDKHPEAGRLYHHLGILERPSLQKFACYGKSQTCIIPFPNTKDAMTSLCTPLSEDRNAARTATRSAEASLCRMFARIYLQQPKEAVDAAQKMALNYLRDLVVFAGKTTVITSTLLEHDSLANPIRAAYDSAFQQHLRSTGPANAAGSTSPGGPNDLQIPREAAKLAIQPLLTNTRDITFAVLNSALRHGVVDDILPCVHVMLCFFHSSILIKEHHNHHHHTVGKLLELEGVSWGHLSLFLNTLVYLVGTLPQEVVTCARQGSLYPAEESLGRLLLPEDFTMRGLVWAYFAYDSRWFDDCGDPNERFVESSTAVRTRMERVLYYGLRLAFETKYINFDSIAATFKASGDDAIVGPISRPAAVPSDNVPASSTSSSNRVPIRYAARTSKNPPNSKAGKRTSPFHSSKSPAAKSKRVSEPRKLRSSTPTD</sequence>
<protein>
    <recommendedName>
        <fullName evidence="4">DNA/RNA-binding domain-containing protein</fullName>
    </recommendedName>
</protein>
<dbReference type="GO" id="GO:0042162">
    <property type="term" value="F:telomeric DNA binding"/>
    <property type="evidence" value="ECO:0007669"/>
    <property type="project" value="TreeGrafter"/>
</dbReference>
<feature type="compositionally biased region" description="Polar residues" evidence="1">
    <location>
        <begin position="1"/>
        <end position="13"/>
    </location>
</feature>
<dbReference type="Gene3D" id="1.25.40.10">
    <property type="entry name" value="Tetratricopeptide repeat domain"/>
    <property type="match status" value="1"/>
</dbReference>
<gene>
    <name evidence="2" type="ORF">D0869_01432</name>
</gene>
<feature type="compositionally biased region" description="Polar residues" evidence="1">
    <location>
        <begin position="573"/>
        <end position="583"/>
    </location>
</feature>
<dbReference type="SUPFAM" id="SSF48452">
    <property type="entry name" value="TPR-like"/>
    <property type="match status" value="1"/>
</dbReference>
<evidence type="ECO:0000313" key="3">
    <source>
        <dbReference type="Proteomes" id="UP000281245"/>
    </source>
</evidence>
<dbReference type="GO" id="GO:0070034">
    <property type="term" value="F:telomerase RNA binding"/>
    <property type="evidence" value="ECO:0007669"/>
    <property type="project" value="TreeGrafter"/>
</dbReference>
<accession>A0A3M6XDV5</accession>
<dbReference type="PANTHER" id="PTHR15696:SF0">
    <property type="entry name" value="TELOMERASE-BINDING PROTEIN EST1A"/>
    <property type="match status" value="1"/>
</dbReference>
<reference evidence="2 3" key="1">
    <citation type="journal article" date="2018" name="BMC Genomics">
        <title>Genomic evidence for intraspecific hybridization in a clonal and extremely halotolerant yeast.</title>
        <authorList>
            <person name="Gostincar C."/>
            <person name="Stajich J.E."/>
            <person name="Zupancic J."/>
            <person name="Zalar P."/>
            <person name="Gunde-Cimerman N."/>
        </authorList>
    </citation>
    <scope>NUCLEOTIDE SEQUENCE [LARGE SCALE GENOMIC DNA]</scope>
    <source>
        <strain evidence="2 3">EXF-6656</strain>
    </source>
</reference>
<evidence type="ECO:0000313" key="2">
    <source>
        <dbReference type="EMBL" id="RMX88700.1"/>
    </source>
</evidence>
<dbReference type="OrthoDB" id="2017974at2759"/>
<evidence type="ECO:0008006" key="4">
    <source>
        <dbReference type="Google" id="ProtNLM"/>
    </source>
</evidence>
<dbReference type="EMBL" id="QWIJ01000059">
    <property type="protein sequence ID" value="RMX88700.1"/>
    <property type="molecule type" value="Genomic_DNA"/>
</dbReference>
<dbReference type="InterPro" id="IPR045153">
    <property type="entry name" value="Est1/Ebs1-like"/>
</dbReference>
<dbReference type="Proteomes" id="UP000281245">
    <property type="component" value="Unassembled WGS sequence"/>
</dbReference>
<dbReference type="GO" id="GO:0000184">
    <property type="term" value="P:nuclear-transcribed mRNA catabolic process, nonsense-mediated decay"/>
    <property type="evidence" value="ECO:0007669"/>
    <property type="project" value="TreeGrafter"/>
</dbReference>
<feature type="region of interest" description="Disordered" evidence="1">
    <location>
        <begin position="565"/>
        <end position="634"/>
    </location>
</feature>
<organism evidence="2 3">
    <name type="scientific">Hortaea werneckii</name>
    <name type="common">Black yeast</name>
    <name type="synonym">Cladosporium werneckii</name>
    <dbReference type="NCBI Taxonomy" id="91943"/>
    <lineage>
        <taxon>Eukaryota</taxon>
        <taxon>Fungi</taxon>
        <taxon>Dikarya</taxon>
        <taxon>Ascomycota</taxon>
        <taxon>Pezizomycotina</taxon>
        <taxon>Dothideomycetes</taxon>
        <taxon>Dothideomycetidae</taxon>
        <taxon>Mycosphaerellales</taxon>
        <taxon>Teratosphaeriaceae</taxon>
        <taxon>Hortaea</taxon>
    </lineage>
</organism>
<dbReference type="AlphaFoldDB" id="A0A3M6XDV5"/>
<dbReference type="InterPro" id="IPR011990">
    <property type="entry name" value="TPR-like_helical_dom_sf"/>
</dbReference>
<comment type="caution">
    <text evidence="2">The sequence shown here is derived from an EMBL/GenBank/DDBJ whole genome shotgun (WGS) entry which is preliminary data.</text>
</comment>
<feature type="region of interest" description="Disordered" evidence="1">
    <location>
        <begin position="1"/>
        <end position="26"/>
    </location>
</feature>
<dbReference type="PANTHER" id="PTHR15696">
    <property type="entry name" value="SMG-7 SUPPRESSOR WITH MORPHOLOGICAL EFFECT ON GENITALIA PROTEIN 7"/>
    <property type="match status" value="1"/>
</dbReference>